<evidence type="ECO:0000256" key="8">
    <source>
        <dbReference type="SAM" id="MobiDB-lite"/>
    </source>
</evidence>
<proteinExistence type="predicted"/>
<keyword evidence="6 7" id="KW-0961">Cell wall biogenesis/degradation</keyword>
<reference evidence="10" key="1">
    <citation type="submission" date="2022-10" db="EMBL/GenBank/DDBJ databases">
        <title>The complete genomes of actinobacterial strains from the NBC collection.</title>
        <authorList>
            <person name="Joergensen T.S."/>
            <person name="Alvarez Arevalo M."/>
            <person name="Sterndorff E.B."/>
            <person name="Faurdal D."/>
            <person name="Vuksanovic O."/>
            <person name="Mourched A.-S."/>
            <person name="Charusanti P."/>
            <person name="Shaw S."/>
            <person name="Blin K."/>
            <person name="Weber T."/>
        </authorList>
    </citation>
    <scope>NUCLEOTIDE SEQUENCE</scope>
    <source>
        <strain evidence="10">NBC_00222</strain>
    </source>
</reference>
<evidence type="ECO:0000256" key="3">
    <source>
        <dbReference type="ARBA" id="ARBA00022960"/>
    </source>
</evidence>
<evidence type="ECO:0000256" key="4">
    <source>
        <dbReference type="ARBA" id="ARBA00022984"/>
    </source>
</evidence>
<protein>
    <submittedName>
        <fullName evidence="10">Ig-like domain-containing protein</fullName>
    </submittedName>
</protein>
<keyword evidence="2" id="KW-0808">Transferase</keyword>
<feature type="region of interest" description="Disordered" evidence="8">
    <location>
        <begin position="46"/>
        <end position="77"/>
    </location>
</feature>
<dbReference type="EMBL" id="CP108110">
    <property type="protein sequence ID" value="WUQ84546.1"/>
    <property type="molecule type" value="Genomic_DNA"/>
</dbReference>
<dbReference type="Proteomes" id="UP001432222">
    <property type="component" value="Chromosome"/>
</dbReference>
<evidence type="ECO:0000313" key="11">
    <source>
        <dbReference type="Proteomes" id="UP001432222"/>
    </source>
</evidence>
<dbReference type="Gene3D" id="2.40.440.10">
    <property type="entry name" value="L,D-transpeptidase catalytic domain-like"/>
    <property type="match status" value="1"/>
</dbReference>
<dbReference type="Pfam" id="PF03734">
    <property type="entry name" value="YkuD"/>
    <property type="match status" value="1"/>
</dbReference>
<sequence>MTARDGQGRSAASSWSRRGVLAGLVGAPVLLLAACNDTKGADNGAGTGTTGAGGSGGSGGTGSGGGQPTAAATSTPKTSVAVITVTPADGTTSAGFSDPVRVAVAGGTLTSVVVTDSTGKALAGALSDDGTVWTSAASPASGTKYTVTAAAVDKDKLEADANAVFTTATPANTFVGYFTPEDGSVVGVGMPVSINFSKPVTDRKAVQQAITVVAEPGVQIVGHWFSSTRLDFRPQEYWAKGTKVTVKLRLKDVQGAKGVYGTQSKDVRFTVGRAQTSVADLATKKLTVTTDGQVSAVYAISGGSPEFRTWGGKMVITEQYQQTRMNSQTVGLGSEYDIPDVPHAQRLSTSGTFIHGNYWSPASTFGSQNTSHGCVGLRDVKGGQDASADGYKFFKSSMVGDVVEVTNSGDKTVVPSNGLNGWNMAWADWKAGSAL</sequence>
<keyword evidence="11" id="KW-1185">Reference proteome</keyword>
<dbReference type="CDD" id="cd13432">
    <property type="entry name" value="LDT_IgD_like_2"/>
    <property type="match status" value="1"/>
</dbReference>
<evidence type="ECO:0000256" key="5">
    <source>
        <dbReference type="ARBA" id="ARBA00023315"/>
    </source>
</evidence>
<dbReference type="InterPro" id="IPR005490">
    <property type="entry name" value="LD_TPept_cat_dom"/>
</dbReference>
<dbReference type="PANTHER" id="PTHR30582">
    <property type="entry name" value="L,D-TRANSPEPTIDASE"/>
    <property type="match status" value="1"/>
</dbReference>
<dbReference type="PANTHER" id="PTHR30582:SF2">
    <property type="entry name" value="L,D-TRANSPEPTIDASE YCIB-RELATED"/>
    <property type="match status" value="1"/>
</dbReference>
<accession>A0ABZ1U0U4</accession>
<dbReference type="PROSITE" id="PS51257">
    <property type="entry name" value="PROKAR_LIPOPROTEIN"/>
    <property type="match status" value="1"/>
</dbReference>
<dbReference type="PROSITE" id="PS52029">
    <property type="entry name" value="LD_TPASE"/>
    <property type="match status" value="1"/>
</dbReference>
<dbReference type="InterPro" id="IPR038063">
    <property type="entry name" value="Transpep_catalytic_dom"/>
</dbReference>
<dbReference type="InterPro" id="IPR041280">
    <property type="entry name" value="Big_10"/>
</dbReference>
<feature type="active site" description="Proton donor/acceptor" evidence="7">
    <location>
        <position position="355"/>
    </location>
</feature>
<keyword evidence="5" id="KW-0012">Acyltransferase</keyword>
<keyword evidence="3 7" id="KW-0133">Cell shape</keyword>
<dbReference type="Gene3D" id="2.60.40.3780">
    <property type="match status" value="1"/>
</dbReference>
<organism evidence="10 11">
    <name type="scientific">Kitasatospora purpeofusca</name>
    <dbReference type="NCBI Taxonomy" id="67352"/>
    <lineage>
        <taxon>Bacteria</taxon>
        <taxon>Bacillati</taxon>
        <taxon>Actinomycetota</taxon>
        <taxon>Actinomycetes</taxon>
        <taxon>Kitasatosporales</taxon>
        <taxon>Streptomycetaceae</taxon>
        <taxon>Kitasatospora</taxon>
    </lineage>
</organism>
<evidence type="ECO:0000256" key="1">
    <source>
        <dbReference type="ARBA" id="ARBA00004752"/>
    </source>
</evidence>
<evidence type="ECO:0000313" key="10">
    <source>
        <dbReference type="EMBL" id="WUQ84546.1"/>
    </source>
</evidence>
<keyword evidence="4 7" id="KW-0573">Peptidoglycan synthesis</keyword>
<dbReference type="SUPFAM" id="SSF141523">
    <property type="entry name" value="L,D-transpeptidase catalytic domain-like"/>
    <property type="match status" value="1"/>
</dbReference>
<dbReference type="Gene3D" id="2.60.40.3710">
    <property type="match status" value="1"/>
</dbReference>
<feature type="compositionally biased region" description="Low complexity" evidence="8">
    <location>
        <begin position="68"/>
        <end position="77"/>
    </location>
</feature>
<dbReference type="Pfam" id="PF17964">
    <property type="entry name" value="Big_10"/>
    <property type="match status" value="1"/>
</dbReference>
<evidence type="ECO:0000256" key="2">
    <source>
        <dbReference type="ARBA" id="ARBA00022679"/>
    </source>
</evidence>
<evidence type="ECO:0000256" key="6">
    <source>
        <dbReference type="ARBA" id="ARBA00023316"/>
    </source>
</evidence>
<evidence type="ECO:0000259" key="9">
    <source>
        <dbReference type="PROSITE" id="PS52029"/>
    </source>
</evidence>
<dbReference type="InterPro" id="IPR050979">
    <property type="entry name" value="LD-transpeptidase"/>
</dbReference>
<name>A0ABZ1U0U4_9ACTN</name>
<feature type="domain" description="L,D-TPase catalytic" evidence="9">
    <location>
        <begin position="275"/>
        <end position="406"/>
    </location>
</feature>
<evidence type="ECO:0000256" key="7">
    <source>
        <dbReference type="PROSITE-ProRule" id="PRU01373"/>
    </source>
</evidence>
<gene>
    <name evidence="10" type="ORF">OHA16_17180</name>
</gene>
<feature type="active site" description="Nucleophile" evidence="7">
    <location>
        <position position="374"/>
    </location>
</feature>
<feature type="compositionally biased region" description="Gly residues" evidence="8">
    <location>
        <begin position="46"/>
        <end position="67"/>
    </location>
</feature>
<comment type="pathway">
    <text evidence="1 7">Cell wall biogenesis; peptidoglycan biosynthesis.</text>
</comment>
<dbReference type="CDD" id="cd16913">
    <property type="entry name" value="YkuD_like"/>
    <property type="match status" value="1"/>
</dbReference>